<gene>
    <name evidence="2" type="ORF">B0H66DRAFT_596903</name>
</gene>
<dbReference type="AlphaFoldDB" id="A0AAE0MF12"/>
<dbReference type="SUPFAM" id="SSF55729">
    <property type="entry name" value="Acyl-CoA N-acyltransferases (Nat)"/>
    <property type="match status" value="1"/>
</dbReference>
<accession>A0AAE0MF12</accession>
<evidence type="ECO:0000313" key="3">
    <source>
        <dbReference type="Proteomes" id="UP001283341"/>
    </source>
</evidence>
<dbReference type="PANTHER" id="PTHR43792">
    <property type="entry name" value="GNAT FAMILY, PUTATIVE (AFU_ORTHOLOGUE AFUA_3G00765)-RELATED-RELATED"/>
    <property type="match status" value="1"/>
</dbReference>
<name>A0AAE0MF12_9PEZI</name>
<reference evidence="2" key="2">
    <citation type="submission" date="2023-06" db="EMBL/GenBank/DDBJ databases">
        <authorList>
            <consortium name="Lawrence Berkeley National Laboratory"/>
            <person name="Haridas S."/>
            <person name="Hensen N."/>
            <person name="Bonometti L."/>
            <person name="Westerberg I."/>
            <person name="Brannstrom I.O."/>
            <person name="Guillou S."/>
            <person name="Cros-Aarteil S."/>
            <person name="Calhoun S."/>
            <person name="Kuo A."/>
            <person name="Mondo S."/>
            <person name="Pangilinan J."/>
            <person name="Riley R."/>
            <person name="Labutti K."/>
            <person name="Andreopoulos B."/>
            <person name="Lipzen A."/>
            <person name="Chen C."/>
            <person name="Yanf M."/>
            <person name="Daum C."/>
            <person name="Ng V."/>
            <person name="Clum A."/>
            <person name="Steindorff A."/>
            <person name="Ohm R."/>
            <person name="Martin F."/>
            <person name="Silar P."/>
            <person name="Natvig D."/>
            <person name="Lalanne C."/>
            <person name="Gautier V."/>
            <person name="Ament-Velasquez S.L."/>
            <person name="Kruys A."/>
            <person name="Hutchinson M.I."/>
            <person name="Powell A.J."/>
            <person name="Barry K."/>
            <person name="Miller A.N."/>
            <person name="Grigoriev I.V."/>
            <person name="Debuchy R."/>
            <person name="Gladieux P."/>
            <person name="Thoren M.H."/>
            <person name="Johannesson H."/>
        </authorList>
    </citation>
    <scope>NUCLEOTIDE SEQUENCE</scope>
    <source>
        <strain evidence="2">CBS 118394</strain>
    </source>
</reference>
<dbReference type="InterPro" id="IPR051531">
    <property type="entry name" value="N-acetyltransferase"/>
</dbReference>
<dbReference type="PANTHER" id="PTHR43792:SF1">
    <property type="entry name" value="N-ACETYLTRANSFERASE DOMAIN-CONTAINING PROTEIN"/>
    <property type="match status" value="1"/>
</dbReference>
<dbReference type="Proteomes" id="UP001283341">
    <property type="component" value="Unassembled WGS sequence"/>
</dbReference>
<proteinExistence type="predicted"/>
<dbReference type="Gene3D" id="3.40.630.30">
    <property type="match status" value="1"/>
</dbReference>
<dbReference type="PROSITE" id="PS51186">
    <property type="entry name" value="GNAT"/>
    <property type="match status" value="1"/>
</dbReference>
<dbReference type="InterPro" id="IPR000182">
    <property type="entry name" value="GNAT_dom"/>
</dbReference>
<protein>
    <submittedName>
        <fullName evidence="2">GNAT domain-containing protein</fullName>
    </submittedName>
</protein>
<evidence type="ECO:0000313" key="2">
    <source>
        <dbReference type="EMBL" id="KAK3329313.1"/>
    </source>
</evidence>
<keyword evidence="3" id="KW-1185">Reference proteome</keyword>
<dbReference type="GO" id="GO:0016747">
    <property type="term" value="F:acyltransferase activity, transferring groups other than amino-acyl groups"/>
    <property type="evidence" value="ECO:0007669"/>
    <property type="project" value="InterPro"/>
</dbReference>
<feature type="domain" description="N-acetyltransferase" evidence="1">
    <location>
        <begin position="51"/>
        <end position="251"/>
    </location>
</feature>
<reference evidence="2" key="1">
    <citation type="journal article" date="2023" name="Mol. Phylogenet. Evol.">
        <title>Genome-scale phylogeny and comparative genomics of the fungal order Sordariales.</title>
        <authorList>
            <person name="Hensen N."/>
            <person name="Bonometti L."/>
            <person name="Westerberg I."/>
            <person name="Brannstrom I.O."/>
            <person name="Guillou S."/>
            <person name="Cros-Aarteil S."/>
            <person name="Calhoun S."/>
            <person name="Haridas S."/>
            <person name="Kuo A."/>
            <person name="Mondo S."/>
            <person name="Pangilinan J."/>
            <person name="Riley R."/>
            <person name="LaButti K."/>
            <person name="Andreopoulos B."/>
            <person name="Lipzen A."/>
            <person name="Chen C."/>
            <person name="Yan M."/>
            <person name="Daum C."/>
            <person name="Ng V."/>
            <person name="Clum A."/>
            <person name="Steindorff A."/>
            <person name="Ohm R.A."/>
            <person name="Martin F."/>
            <person name="Silar P."/>
            <person name="Natvig D.O."/>
            <person name="Lalanne C."/>
            <person name="Gautier V."/>
            <person name="Ament-Velasquez S.L."/>
            <person name="Kruys A."/>
            <person name="Hutchinson M.I."/>
            <person name="Powell A.J."/>
            <person name="Barry K."/>
            <person name="Miller A.N."/>
            <person name="Grigoriev I.V."/>
            <person name="Debuchy R."/>
            <person name="Gladieux P."/>
            <person name="Hiltunen Thoren M."/>
            <person name="Johannesson H."/>
        </authorList>
    </citation>
    <scope>NUCLEOTIDE SEQUENCE</scope>
    <source>
        <strain evidence="2">CBS 118394</strain>
    </source>
</reference>
<sequence>MFQSLSASASAAIDITTTSHAPEADTLVRTTLPRLPLPDGGVRPAITTSRLVLRAFREDDLQALHVLRTQPEVMVWTLQGRPDADLAATKKILDKHYVPPGTDGQRFQWAVCLRETGELVGFGGIVNFEGSGWGWPEAGYLFNKDFWGKGFATEFVRALLKEWESLEREVRDIKVDKRTASGHAVIVGVEGNGEQVPVVKEQLVAVTAMSNAGSQNVLRKTGFEHIVTTKARDTRLPGGTLIDLPTFRYFPEVTHTVPTN</sequence>
<evidence type="ECO:0000259" key="1">
    <source>
        <dbReference type="PROSITE" id="PS51186"/>
    </source>
</evidence>
<comment type="caution">
    <text evidence="2">The sequence shown here is derived from an EMBL/GenBank/DDBJ whole genome shotgun (WGS) entry which is preliminary data.</text>
</comment>
<dbReference type="EMBL" id="JAUEDM010000001">
    <property type="protein sequence ID" value="KAK3329313.1"/>
    <property type="molecule type" value="Genomic_DNA"/>
</dbReference>
<organism evidence="2 3">
    <name type="scientific">Apodospora peruviana</name>
    <dbReference type="NCBI Taxonomy" id="516989"/>
    <lineage>
        <taxon>Eukaryota</taxon>
        <taxon>Fungi</taxon>
        <taxon>Dikarya</taxon>
        <taxon>Ascomycota</taxon>
        <taxon>Pezizomycotina</taxon>
        <taxon>Sordariomycetes</taxon>
        <taxon>Sordariomycetidae</taxon>
        <taxon>Sordariales</taxon>
        <taxon>Lasiosphaeriaceae</taxon>
        <taxon>Apodospora</taxon>
    </lineage>
</organism>
<dbReference type="InterPro" id="IPR016181">
    <property type="entry name" value="Acyl_CoA_acyltransferase"/>
</dbReference>
<dbReference type="Pfam" id="PF13302">
    <property type="entry name" value="Acetyltransf_3"/>
    <property type="match status" value="1"/>
</dbReference>